<protein>
    <submittedName>
        <fullName evidence="2">M15 family metallopeptidase</fullName>
    </submittedName>
</protein>
<dbReference type="InterPro" id="IPR052179">
    <property type="entry name" value="DD-CPase-like"/>
</dbReference>
<evidence type="ECO:0000313" key="3">
    <source>
        <dbReference type="Proteomes" id="UP001312865"/>
    </source>
</evidence>
<evidence type="ECO:0000259" key="1">
    <source>
        <dbReference type="Pfam" id="PF02557"/>
    </source>
</evidence>
<organism evidence="2 3">
    <name type="scientific">Bacillus spongiae</name>
    <dbReference type="NCBI Taxonomy" id="2683610"/>
    <lineage>
        <taxon>Bacteria</taxon>
        <taxon>Bacillati</taxon>
        <taxon>Bacillota</taxon>
        <taxon>Bacilli</taxon>
        <taxon>Bacillales</taxon>
        <taxon>Bacillaceae</taxon>
        <taxon>Bacillus</taxon>
    </lineage>
</organism>
<feature type="domain" description="D-alanyl-D-alanine carboxypeptidase-like core" evidence="1">
    <location>
        <begin position="91"/>
        <end position="206"/>
    </location>
</feature>
<dbReference type="InterPro" id="IPR009045">
    <property type="entry name" value="Zn_M74/Hedgehog-like"/>
</dbReference>
<dbReference type="SUPFAM" id="SSF55166">
    <property type="entry name" value="Hedgehog/DD-peptidase"/>
    <property type="match status" value="1"/>
</dbReference>
<dbReference type="Pfam" id="PF02557">
    <property type="entry name" value="VanY"/>
    <property type="match status" value="1"/>
</dbReference>
<keyword evidence="3" id="KW-1185">Reference proteome</keyword>
<dbReference type="EMBL" id="JBBAXC010000011">
    <property type="protein sequence ID" value="MEI5908180.1"/>
    <property type="molecule type" value="Genomic_DNA"/>
</dbReference>
<dbReference type="Gene3D" id="3.30.200.180">
    <property type="match status" value="1"/>
</dbReference>
<dbReference type="Gene3D" id="3.30.1380.10">
    <property type="match status" value="1"/>
</dbReference>
<dbReference type="PANTHER" id="PTHR34385:SF1">
    <property type="entry name" value="PEPTIDOGLYCAN L-ALANYL-D-GLUTAMATE ENDOPEPTIDASE CWLK"/>
    <property type="match status" value="1"/>
</dbReference>
<proteinExistence type="predicted"/>
<reference evidence="2 3" key="1">
    <citation type="journal article" date="2018" name="J. Microbiol.">
        <title>Bacillus spongiae sp. nov., isolated from sponge of Jeju Island.</title>
        <authorList>
            <person name="Lee G.E."/>
            <person name="Im W.T."/>
            <person name="Park J.S."/>
        </authorList>
    </citation>
    <scope>NUCLEOTIDE SEQUENCE [LARGE SCALE GENOMIC DNA]</scope>
    <source>
        <strain evidence="2 3">135PIL107-10</strain>
    </source>
</reference>
<comment type="caution">
    <text evidence="2">The sequence shown here is derived from an EMBL/GenBank/DDBJ whole genome shotgun (WGS) entry which is preliminary data.</text>
</comment>
<dbReference type="InterPro" id="IPR003709">
    <property type="entry name" value="VanY-like_core_dom"/>
</dbReference>
<name>A0ABU8HFY9_9BACI</name>
<dbReference type="CDD" id="cd14852">
    <property type="entry name" value="LD-carboxypeptidase"/>
    <property type="match status" value="1"/>
</dbReference>
<evidence type="ECO:0000313" key="2">
    <source>
        <dbReference type="EMBL" id="MEI5908180.1"/>
    </source>
</evidence>
<dbReference type="Proteomes" id="UP001312865">
    <property type="component" value="Unassembled WGS sequence"/>
</dbReference>
<dbReference type="PANTHER" id="PTHR34385">
    <property type="entry name" value="D-ALANYL-D-ALANINE CARBOXYPEPTIDASE"/>
    <property type="match status" value="1"/>
</dbReference>
<gene>
    <name evidence="2" type="ORF">WAK64_14065</name>
</gene>
<sequence length="279" mass="31955">MKKWGFFLSLIIFIIVNTELMSQNSVEILETDLNYTETTEIDITKKEIYQGNLLLANHDYPAREESIKSDIVTLMANDELTIGYGLLNSNINLSTEVAQAFSKMVTSAENEGVNHFLISSGFRNFQEQNKLYQEMGANYALPAGYSEHNLGLSLDVGSTLMEMSKAPEGKWIEKNSWRYGFILRYPEDKIDVTKIQYEPWHIRYVGLPHSAIMYEKNFALEEYIAYLREEKNLSVIIDNKTYTLSYYPISESTSIKIPNNQQYDISGNNVDGVIITISE</sequence>
<dbReference type="InterPro" id="IPR058193">
    <property type="entry name" value="VanY/YodJ_core_dom"/>
</dbReference>
<accession>A0ABU8HFY9</accession>
<dbReference type="RefSeq" id="WP_336587619.1">
    <property type="nucleotide sequence ID" value="NZ_JBBAXC010000011.1"/>
</dbReference>